<keyword evidence="7 10" id="KW-0496">Mitochondrion</keyword>
<sequence length="208" mass="24149">MGDSSRCHVTAPESSHGVWCPMDINESNMMPLLPNTACSDEARALDTTREMSSIPRTESGEKWTYPSPMQFYNALALKQKTNPDEAAFMNEAVMAHNTVNERSWSKVMEWERIHARTCSNPQLRRFVGRYGKESPRSLLHRYFWGMGQAFDRHDWYINRCGREVRYIIDYYDDPRAGDDIQVYIDARPALDSFGSLYDRIRMAFARKG</sequence>
<accession>A7AQ68</accession>
<keyword evidence="5 10" id="KW-0999">Mitochondrion inner membrane</keyword>
<evidence type="ECO:0000256" key="10">
    <source>
        <dbReference type="RuleBase" id="RU363130"/>
    </source>
</evidence>
<dbReference type="PROSITE" id="PS00821">
    <property type="entry name" value="CYTO_HEME_LYASE_1"/>
    <property type="match status" value="1"/>
</dbReference>
<reference evidence="12" key="3">
    <citation type="journal article" date="2021" name="Int. J. Parasitol.">
        <title>Comparative analysis of gene expression between Babesia bovis blood stages and kinetes allowed by improved genome annotation.</title>
        <authorList>
            <person name="Ueti M.W."/>
            <person name="Johnson W.C."/>
            <person name="Kappmeyer L.S."/>
            <person name="Herndon D.R."/>
            <person name="Mousel M.R."/>
            <person name="Reif K.E."/>
            <person name="Taus N.S."/>
            <person name="Ifeonu O.O."/>
            <person name="Silva J.C."/>
            <person name="Suarez C.E."/>
            <person name="Brayton K.A."/>
        </authorList>
    </citation>
    <scope>NUCLEOTIDE SEQUENCE [LARGE SCALE GENOMIC DNA]</scope>
</reference>
<evidence type="ECO:0000256" key="2">
    <source>
        <dbReference type="ARBA" id="ARBA00007255"/>
    </source>
</evidence>
<reference evidence="11 12" key="1">
    <citation type="journal article" date="2007" name="PLoS Pathog.">
        <title>Genome sequence of Babesia bovis and comparative analysis of apicomplexan hemoprotozoa.</title>
        <authorList>
            <person name="Brayton K.A."/>
            <person name="Lau A.O.T."/>
            <person name="Herndon D.R."/>
            <person name="Hannick L."/>
            <person name="Kappmeyer L.S."/>
            <person name="Berens S.J."/>
            <person name="Bidwell S.L."/>
            <person name="Brown W.C."/>
            <person name="Crabtree J."/>
            <person name="Fadrosh D."/>
            <person name="Feldblum T."/>
            <person name="Forberger H.A."/>
            <person name="Haas B.J."/>
            <person name="Howell J.M."/>
            <person name="Khouri H."/>
            <person name="Koo H."/>
            <person name="Mann D.J."/>
            <person name="Norimine J."/>
            <person name="Paulsen I.T."/>
            <person name="Radune D."/>
            <person name="Ren Q."/>
            <person name="Smith R.K. Jr."/>
            <person name="Suarez C.E."/>
            <person name="White O."/>
            <person name="Wortman J.R."/>
            <person name="Knowles D.P. Jr."/>
            <person name="McElwain T.F."/>
            <person name="Nene V.M."/>
        </authorList>
    </citation>
    <scope>NUCLEOTIDE SEQUENCE [LARGE SCALE GENOMIC DNA]</scope>
    <source>
        <strain evidence="11">T2Bo</strain>
    </source>
</reference>
<evidence type="ECO:0000313" key="11">
    <source>
        <dbReference type="EMBL" id="EDO08702.1"/>
    </source>
</evidence>
<evidence type="ECO:0000256" key="5">
    <source>
        <dbReference type="ARBA" id="ARBA00022792"/>
    </source>
</evidence>
<dbReference type="OMA" id="NEESWKH"/>
<gene>
    <name evidence="11" type="ORF">BBOV_III011500</name>
</gene>
<evidence type="ECO:0000256" key="6">
    <source>
        <dbReference type="ARBA" id="ARBA00023004"/>
    </source>
</evidence>
<dbReference type="PANTHER" id="PTHR12743:SF8">
    <property type="entry name" value="PROTEIN HRI1"/>
    <property type="match status" value="1"/>
</dbReference>
<keyword evidence="12" id="KW-1185">Reference proteome</keyword>
<name>A7AQ68_BABBO</name>
<dbReference type="InParanoid" id="A7AQ68"/>
<dbReference type="Proteomes" id="UP000002173">
    <property type="component" value="Unassembled WGS sequence"/>
</dbReference>
<dbReference type="Pfam" id="PF01265">
    <property type="entry name" value="Cyto_heme_lyase"/>
    <property type="match status" value="1"/>
</dbReference>
<dbReference type="GO" id="GO:0004408">
    <property type="term" value="F:holocytochrome-c synthase activity"/>
    <property type="evidence" value="ECO:0007669"/>
    <property type="project" value="UniProtKB-EC"/>
</dbReference>
<evidence type="ECO:0000256" key="4">
    <source>
        <dbReference type="ARBA" id="ARBA00022723"/>
    </source>
</evidence>
<comment type="similarity">
    <text evidence="2 10">Belongs to the cytochrome c-type heme lyase family.</text>
</comment>
<dbReference type="PANTHER" id="PTHR12743">
    <property type="entry name" value="CYTOCHROME C1 HEME LYASE"/>
    <property type="match status" value="1"/>
</dbReference>
<dbReference type="GO" id="GO:0005743">
    <property type="term" value="C:mitochondrial inner membrane"/>
    <property type="evidence" value="ECO:0007669"/>
    <property type="project" value="UniProtKB-SubCell"/>
</dbReference>
<comment type="subcellular location">
    <subcellularLocation>
        <location evidence="1 10">Mitochondrion inner membrane</location>
    </subcellularLocation>
</comment>
<dbReference type="VEuPathDB" id="PiroplasmaDB:BBOV_III011500"/>
<dbReference type="eggNOG" id="KOG3996">
    <property type="taxonomic scope" value="Eukaryota"/>
</dbReference>
<keyword evidence="3 10" id="KW-0349">Heme</keyword>
<dbReference type="RefSeq" id="XP_001612270.1">
    <property type="nucleotide sequence ID" value="XM_001612220.1"/>
</dbReference>
<dbReference type="KEGG" id="bbo:BBOV_III011500"/>
<evidence type="ECO:0000256" key="1">
    <source>
        <dbReference type="ARBA" id="ARBA00004273"/>
    </source>
</evidence>
<dbReference type="EC" id="4.4.1.17" evidence="10"/>
<evidence type="ECO:0000256" key="7">
    <source>
        <dbReference type="ARBA" id="ARBA00023128"/>
    </source>
</evidence>
<dbReference type="AlphaFoldDB" id="A7AQ68"/>
<evidence type="ECO:0000256" key="3">
    <source>
        <dbReference type="ARBA" id="ARBA00022617"/>
    </source>
</evidence>
<comment type="caution">
    <text evidence="11">The sequence shown here is derived from an EMBL/GenBank/DDBJ whole genome shotgun (WGS) entry which is preliminary data.</text>
</comment>
<comment type="function">
    <text evidence="10">Lyase that catalyzes the covalent linking of the heme group to the cytochrome C apoprotein to produce the mature functional cytochrome.</text>
</comment>
<keyword evidence="4 10" id="KW-0479">Metal-binding</keyword>
<dbReference type="FunCoup" id="A7AQ68">
    <property type="interactions" value="69"/>
</dbReference>
<evidence type="ECO:0000256" key="8">
    <source>
        <dbReference type="ARBA" id="ARBA00023136"/>
    </source>
</evidence>
<dbReference type="EMBL" id="AAXT01000001">
    <property type="protein sequence ID" value="EDO08702.1"/>
    <property type="molecule type" value="Genomic_DNA"/>
</dbReference>
<dbReference type="InterPro" id="IPR000511">
    <property type="entry name" value="Holocyt_c/c1_synthase"/>
</dbReference>
<comment type="catalytic activity">
    <reaction evidence="10">
        <text>holo-[cytochrome c] = apo-[cytochrome c] + heme b</text>
        <dbReference type="Rhea" id="RHEA:22648"/>
        <dbReference type="Rhea" id="RHEA-COMP:10725"/>
        <dbReference type="Rhea" id="RHEA-COMP:10726"/>
        <dbReference type="ChEBI" id="CHEBI:29950"/>
        <dbReference type="ChEBI" id="CHEBI:60344"/>
        <dbReference type="ChEBI" id="CHEBI:83739"/>
        <dbReference type="EC" id="4.4.1.17"/>
    </reaction>
</comment>
<protein>
    <recommendedName>
        <fullName evidence="10">Holocytochrome c-type synthase</fullName>
        <ecNumber evidence="10">4.4.1.17</ecNumber>
    </recommendedName>
</protein>
<evidence type="ECO:0000256" key="9">
    <source>
        <dbReference type="ARBA" id="ARBA00023239"/>
    </source>
</evidence>
<keyword evidence="6 10" id="KW-0408">Iron</keyword>
<evidence type="ECO:0000313" key="12">
    <source>
        <dbReference type="Proteomes" id="UP000002173"/>
    </source>
</evidence>
<reference evidence="12" key="2">
    <citation type="journal article" date="2020" name="Data Brief">
        <title>Transcriptome dataset of Babesia bovis life stages within vertebrate and invertebrate hosts.</title>
        <authorList>
            <person name="Ueti M.W."/>
            <person name="Johnson W.C."/>
            <person name="Kappmeyer L.S."/>
            <person name="Herndon D.R."/>
            <person name="Mousel M.R."/>
            <person name="Reif K.E."/>
            <person name="Taus N.S."/>
            <person name="Ifeonu O.O."/>
            <person name="Silva J.C."/>
            <person name="Suarez C.E."/>
            <person name="Brayton K.A."/>
        </authorList>
    </citation>
    <scope>NUCLEOTIDE SEQUENCE [LARGE SCALE GENOMIC DNA]</scope>
</reference>
<keyword evidence="8 10" id="KW-0472">Membrane</keyword>
<keyword evidence="9 10" id="KW-0456">Lyase</keyword>
<proteinExistence type="inferred from homology"/>
<dbReference type="GeneID" id="5480530"/>
<dbReference type="GO" id="GO:0046872">
    <property type="term" value="F:metal ion binding"/>
    <property type="evidence" value="ECO:0007669"/>
    <property type="project" value="UniProtKB-KW"/>
</dbReference>
<dbReference type="STRING" id="5865.A7AQ68"/>
<organism evidence="11 12">
    <name type="scientific">Babesia bovis</name>
    <dbReference type="NCBI Taxonomy" id="5865"/>
    <lineage>
        <taxon>Eukaryota</taxon>
        <taxon>Sar</taxon>
        <taxon>Alveolata</taxon>
        <taxon>Apicomplexa</taxon>
        <taxon>Aconoidasida</taxon>
        <taxon>Piroplasmida</taxon>
        <taxon>Babesiidae</taxon>
        <taxon>Babesia</taxon>
    </lineage>
</organism>